<dbReference type="STRING" id="164328.H3GNH1"/>
<proteinExistence type="predicted"/>
<reference evidence="1" key="2">
    <citation type="submission" date="2015-06" db="UniProtKB">
        <authorList>
            <consortium name="EnsemblProtists"/>
        </authorList>
    </citation>
    <scope>IDENTIFICATION</scope>
    <source>
        <strain evidence="1">Pr102</strain>
    </source>
</reference>
<dbReference type="VEuPathDB" id="FungiDB:KRP22_8278"/>
<evidence type="ECO:0008006" key="3">
    <source>
        <dbReference type="Google" id="ProtNLM"/>
    </source>
</evidence>
<protein>
    <recommendedName>
        <fullName evidence="3">Aminotransferase class V domain-containing protein</fullName>
    </recommendedName>
</protein>
<keyword evidence="2" id="KW-1185">Reference proteome</keyword>
<dbReference type="EnsemblProtists" id="Phyra78154">
    <property type="protein sequence ID" value="Phyra78154"/>
    <property type="gene ID" value="Phyra78154"/>
</dbReference>
<dbReference type="PANTHER" id="PTHR43686">
    <property type="entry name" value="SULFURTRANSFERASE-RELATED"/>
    <property type="match status" value="1"/>
</dbReference>
<dbReference type="VEuPathDB" id="FungiDB:KRP23_13632"/>
<dbReference type="eggNOG" id="KOG2840">
    <property type="taxonomic scope" value="Eukaryota"/>
</dbReference>
<evidence type="ECO:0000313" key="1">
    <source>
        <dbReference type="EnsemblProtists" id="Phyra78154"/>
    </source>
</evidence>
<dbReference type="Proteomes" id="UP000005238">
    <property type="component" value="Unassembled WGS sequence"/>
</dbReference>
<evidence type="ECO:0000313" key="2">
    <source>
        <dbReference type="Proteomes" id="UP000005238"/>
    </source>
</evidence>
<sequence length="215" mass="24423">MIIFGITLLLDHENVDQLPVFSFLVRFGDRFLHHNFVCALLNDLFGIQARGGCQCAGPFGRGTQAGRRSHEIPYFADEEEVAYIQEAVNFVADHGLKFLTHYDIAPHRRGNLEQAAALMNACIEKAASAEKFPEGQKLVLSHEWLRWFVYLHEAMWEGVPSLGKMKRSLMARFVLKVFIQDELEAMKDKRSDVEKSVLKDEEAMCVVFGGSEKCQ</sequence>
<dbReference type="InterPro" id="IPR015422">
    <property type="entry name" value="PyrdxlP-dep_Trfase_small"/>
</dbReference>
<dbReference type="InParanoid" id="H3GNH1"/>
<accession>H3GNH1</accession>
<dbReference type="PANTHER" id="PTHR43686:SF1">
    <property type="entry name" value="AMINOTRAN_5 DOMAIN-CONTAINING PROTEIN"/>
    <property type="match status" value="1"/>
</dbReference>
<dbReference type="Gene3D" id="3.90.1150.10">
    <property type="entry name" value="Aspartate Aminotransferase, domain 1"/>
    <property type="match status" value="1"/>
</dbReference>
<dbReference type="AlphaFoldDB" id="H3GNH1"/>
<dbReference type="EMBL" id="DS566026">
    <property type="status" value="NOT_ANNOTATED_CDS"/>
    <property type="molecule type" value="Genomic_DNA"/>
</dbReference>
<reference evidence="2" key="1">
    <citation type="journal article" date="2006" name="Science">
        <title>Phytophthora genome sequences uncover evolutionary origins and mechanisms of pathogenesis.</title>
        <authorList>
            <person name="Tyler B.M."/>
            <person name="Tripathy S."/>
            <person name="Zhang X."/>
            <person name="Dehal P."/>
            <person name="Jiang R.H."/>
            <person name="Aerts A."/>
            <person name="Arredondo F.D."/>
            <person name="Baxter L."/>
            <person name="Bensasson D."/>
            <person name="Beynon J.L."/>
            <person name="Chapman J."/>
            <person name="Damasceno C.M."/>
            <person name="Dorrance A.E."/>
            <person name="Dou D."/>
            <person name="Dickerman A.W."/>
            <person name="Dubchak I.L."/>
            <person name="Garbelotto M."/>
            <person name="Gijzen M."/>
            <person name="Gordon S.G."/>
            <person name="Govers F."/>
            <person name="Grunwald N.J."/>
            <person name="Huang W."/>
            <person name="Ivors K.L."/>
            <person name="Jones R.W."/>
            <person name="Kamoun S."/>
            <person name="Krampis K."/>
            <person name="Lamour K.H."/>
            <person name="Lee M.K."/>
            <person name="McDonald W.H."/>
            <person name="Medina M."/>
            <person name="Meijer H.J."/>
            <person name="Nordberg E.K."/>
            <person name="Maclean D.J."/>
            <person name="Ospina-Giraldo M.D."/>
            <person name="Morris P.F."/>
            <person name="Phuntumart V."/>
            <person name="Putnam N.H."/>
            <person name="Rash S."/>
            <person name="Rose J.K."/>
            <person name="Sakihama Y."/>
            <person name="Salamov A.A."/>
            <person name="Savidor A."/>
            <person name="Scheuring C.F."/>
            <person name="Smith B.M."/>
            <person name="Sobral B.W."/>
            <person name="Terry A."/>
            <person name="Torto-Alalibo T.A."/>
            <person name="Win J."/>
            <person name="Xu Z."/>
            <person name="Zhang H."/>
            <person name="Grigoriev I.V."/>
            <person name="Rokhsar D.S."/>
            <person name="Boore J.L."/>
        </authorList>
    </citation>
    <scope>NUCLEOTIDE SEQUENCE [LARGE SCALE GENOMIC DNA]</scope>
    <source>
        <strain evidence="2">Pr102</strain>
    </source>
</reference>
<name>H3GNH1_PHYRM</name>
<organism evidence="1 2">
    <name type="scientific">Phytophthora ramorum</name>
    <name type="common">Sudden oak death agent</name>
    <dbReference type="NCBI Taxonomy" id="164328"/>
    <lineage>
        <taxon>Eukaryota</taxon>
        <taxon>Sar</taxon>
        <taxon>Stramenopiles</taxon>
        <taxon>Oomycota</taxon>
        <taxon>Peronosporomycetes</taxon>
        <taxon>Peronosporales</taxon>
        <taxon>Peronosporaceae</taxon>
        <taxon>Phytophthora</taxon>
    </lineage>
</organism>
<dbReference type="HOGENOM" id="CLU_1285537_0_0_1"/>